<evidence type="ECO:0000256" key="3">
    <source>
        <dbReference type="ARBA" id="ARBA00022448"/>
    </source>
</evidence>
<evidence type="ECO:0000256" key="5">
    <source>
        <dbReference type="ARBA" id="ARBA00022692"/>
    </source>
</evidence>
<dbReference type="InterPro" id="IPR010617">
    <property type="entry name" value="TMEM175-like"/>
</dbReference>
<dbReference type="Pfam" id="PF06736">
    <property type="entry name" value="TMEM175"/>
    <property type="match status" value="1"/>
</dbReference>
<comment type="similarity">
    <text evidence="2">Belongs to the TMEM175 family.</text>
</comment>
<dbReference type="Proteomes" id="UP000315128">
    <property type="component" value="Chromosome"/>
</dbReference>
<feature type="transmembrane region" description="Helical" evidence="13">
    <location>
        <begin position="75"/>
        <end position="99"/>
    </location>
</feature>
<evidence type="ECO:0000313" key="14">
    <source>
        <dbReference type="EMBL" id="QDK71234.1"/>
    </source>
</evidence>
<keyword evidence="8 13" id="KW-1133">Transmembrane helix</keyword>
<feature type="transmembrane region" description="Helical" evidence="13">
    <location>
        <begin position="179"/>
        <end position="206"/>
    </location>
</feature>
<evidence type="ECO:0000256" key="6">
    <source>
        <dbReference type="ARBA" id="ARBA00022826"/>
    </source>
</evidence>
<protein>
    <submittedName>
        <fullName evidence="14">DUF1211 domain-containing protein</fullName>
    </submittedName>
</protein>
<feature type="transmembrane region" description="Helical" evidence="13">
    <location>
        <begin position="106"/>
        <end position="126"/>
    </location>
</feature>
<dbReference type="RefSeq" id="WP_142766808.1">
    <property type="nucleotide sequence ID" value="NZ_CP041356.1"/>
</dbReference>
<keyword evidence="11" id="KW-0407">Ion channel</keyword>
<dbReference type="KEGG" id="lack:FLP15_08805"/>
<organism evidence="14 15">
    <name type="scientific">Lactococcus protaetiae</name>
    <dbReference type="NCBI Taxonomy" id="2592653"/>
    <lineage>
        <taxon>Bacteria</taxon>
        <taxon>Bacillati</taxon>
        <taxon>Bacillota</taxon>
        <taxon>Bacilli</taxon>
        <taxon>Lactobacillales</taxon>
        <taxon>Streptococcaceae</taxon>
        <taxon>Lactococcus</taxon>
    </lineage>
</organism>
<evidence type="ECO:0000313" key="15">
    <source>
        <dbReference type="Proteomes" id="UP000315128"/>
    </source>
</evidence>
<evidence type="ECO:0000256" key="8">
    <source>
        <dbReference type="ARBA" id="ARBA00022989"/>
    </source>
</evidence>
<evidence type="ECO:0000256" key="4">
    <source>
        <dbReference type="ARBA" id="ARBA00022538"/>
    </source>
</evidence>
<keyword evidence="4" id="KW-0633">Potassium transport</keyword>
<evidence type="ECO:0000256" key="1">
    <source>
        <dbReference type="ARBA" id="ARBA00004141"/>
    </source>
</evidence>
<name>A0A514Z9H8_9LACT</name>
<keyword evidence="9" id="KW-0406">Ion transport</keyword>
<proteinExistence type="inferred from homology"/>
<keyword evidence="6" id="KW-0631">Potassium channel</keyword>
<dbReference type="OrthoDB" id="7626281at2"/>
<evidence type="ECO:0000256" key="2">
    <source>
        <dbReference type="ARBA" id="ARBA00006920"/>
    </source>
</evidence>
<comment type="subcellular location">
    <subcellularLocation>
        <location evidence="1">Membrane</location>
        <topology evidence="1">Multi-pass membrane protein</topology>
    </subcellularLocation>
</comment>
<reference evidence="14 15" key="1">
    <citation type="submission" date="2019-07" db="EMBL/GenBank/DDBJ databases">
        <title>Genome sequencing of KACC 19320.</title>
        <authorList>
            <person name="Heo J."/>
            <person name="Kim S.-J."/>
            <person name="Kim J.-S."/>
            <person name="Hong S.-B."/>
            <person name="Kwon S.-W."/>
        </authorList>
    </citation>
    <scope>NUCLEOTIDE SEQUENCE [LARGE SCALE GENOMIC DNA]</scope>
    <source>
        <strain evidence="14 15">KACC 19320</strain>
    </source>
</reference>
<dbReference type="GO" id="GO:0015252">
    <property type="term" value="F:proton channel activity"/>
    <property type="evidence" value="ECO:0007669"/>
    <property type="project" value="InterPro"/>
</dbReference>
<gene>
    <name evidence="14" type="ORF">FLP15_08805</name>
</gene>
<evidence type="ECO:0000256" key="7">
    <source>
        <dbReference type="ARBA" id="ARBA00022958"/>
    </source>
</evidence>
<feature type="transmembrane region" description="Helical" evidence="13">
    <location>
        <begin position="138"/>
        <end position="159"/>
    </location>
</feature>
<dbReference type="AlphaFoldDB" id="A0A514Z9H8"/>
<evidence type="ECO:0000256" key="9">
    <source>
        <dbReference type="ARBA" id="ARBA00023065"/>
    </source>
</evidence>
<keyword evidence="15" id="KW-1185">Reference proteome</keyword>
<accession>A0A514Z9H8</accession>
<dbReference type="GO" id="GO:0005267">
    <property type="term" value="F:potassium channel activity"/>
    <property type="evidence" value="ECO:0007669"/>
    <property type="project" value="UniProtKB-KW"/>
</dbReference>
<dbReference type="PANTHER" id="PTHR31462">
    <property type="entry name" value="ENDOSOMAL/LYSOSOMAL POTASSIUM CHANNEL TMEM175"/>
    <property type="match status" value="1"/>
</dbReference>
<dbReference type="PANTHER" id="PTHR31462:SF5">
    <property type="entry name" value="ENDOSOMAL_LYSOSOMAL PROTON CHANNEL TMEM175"/>
    <property type="match status" value="1"/>
</dbReference>
<evidence type="ECO:0000256" key="12">
    <source>
        <dbReference type="ARBA" id="ARBA00034430"/>
    </source>
</evidence>
<dbReference type="GO" id="GO:0016020">
    <property type="term" value="C:membrane"/>
    <property type="evidence" value="ECO:0007669"/>
    <property type="project" value="UniProtKB-SubCell"/>
</dbReference>
<dbReference type="EMBL" id="CP041356">
    <property type="protein sequence ID" value="QDK71234.1"/>
    <property type="molecule type" value="Genomic_DNA"/>
</dbReference>
<keyword evidence="7" id="KW-0630">Potassium</keyword>
<keyword evidence="5 13" id="KW-0812">Transmembrane</keyword>
<comment type="catalytic activity">
    <reaction evidence="12">
        <text>K(+)(in) = K(+)(out)</text>
        <dbReference type="Rhea" id="RHEA:29463"/>
        <dbReference type="ChEBI" id="CHEBI:29103"/>
    </reaction>
</comment>
<sequence>MLKFGKNRTYKHAVSTDRNLSELYFQTKGTISMSNERINAFSDGVFAILITIMVLELKTPSGPSLSALMDLKFVFFTYFVSFITIAIYWNNHHHIFYLLERVSGRILWWNMALLFFTSFLPFSTAWLSQYPAEQMPEILYGLNCLLVDIAFNILAIGVYKQQGLFNRMRDARWFWKAVWSIGILMISLAICLVFSIPFIVIAGVIASLLPWAVPDRQIEKGVNQ</sequence>
<evidence type="ECO:0000256" key="13">
    <source>
        <dbReference type="SAM" id="Phobius"/>
    </source>
</evidence>
<keyword evidence="10 13" id="KW-0472">Membrane</keyword>
<feature type="transmembrane region" description="Helical" evidence="13">
    <location>
        <begin position="38"/>
        <end position="55"/>
    </location>
</feature>
<keyword evidence="3" id="KW-0813">Transport</keyword>
<evidence type="ECO:0000256" key="11">
    <source>
        <dbReference type="ARBA" id="ARBA00023303"/>
    </source>
</evidence>
<evidence type="ECO:0000256" key="10">
    <source>
        <dbReference type="ARBA" id="ARBA00023136"/>
    </source>
</evidence>